<proteinExistence type="predicted"/>
<dbReference type="AlphaFoldDB" id="A0A2K9Z5H2"/>
<sequence length="101" mass="11094">MIEGIGQGRQKSFAFRGDFQASREALEKGNPQSLLQAFHLLAYSGLGNAKLDRGAGEAEMSRRSLEGPQTIQREELPNHLSPRFSFISSEISSFAAAKQCH</sequence>
<feature type="region of interest" description="Disordered" evidence="1">
    <location>
        <begin position="54"/>
        <end position="76"/>
    </location>
</feature>
<reference evidence="2 3" key="1">
    <citation type="submission" date="2017-11" db="EMBL/GenBank/DDBJ databases">
        <title>Complete genome of Rhizobium leguminosarum Norway, an ineffective micro-symbiont.</title>
        <authorList>
            <person name="Hoffrichter A."/>
            <person name="Liang J."/>
            <person name="Brachmann A."/>
            <person name="Marin M."/>
        </authorList>
    </citation>
    <scope>NUCLEOTIDE SEQUENCE [LARGE SCALE GENOMIC DNA]</scope>
    <source>
        <strain evidence="2 3">Norway</strain>
    </source>
</reference>
<dbReference type="EMBL" id="CP025012">
    <property type="protein sequence ID" value="AUW43351.1"/>
    <property type="molecule type" value="Genomic_DNA"/>
</dbReference>
<dbReference type="Proteomes" id="UP000238523">
    <property type="component" value="Chromosome"/>
</dbReference>
<evidence type="ECO:0000256" key="1">
    <source>
        <dbReference type="SAM" id="MobiDB-lite"/>
    </source>
</evidence>
<name>A0A2K9Z5H2_RHILE</name>
<evidence type="ECO:0000313" key="3">
    <source>
        <dbReference type="Proteomes" id="UP000238523"/>
    </source>
</evidence>
<accession>A0A2K9Z5H2</accession>
<evidence type="ECO:0000313" key="2">
    <source>
        <dbReference type="EMBL" id="AUW43351.1"/>
    </source>
</evidence>
<organism evidence="2 3">
    <name type="scientific">Rhizobium leguminosarum</name>
    <dbReference type="NCBI Taxonomy" id="384"/>
    <lineage>
        <taxon>Bacteria</taxon>
        <taxon>Pseudomonadati</taxon>
        <taxon>Pseudomonadota</taxon>
        <taxon>Alphaproteobacteria</taxon>
        <taxon>Hyphomicrobiales</taxon>
        <taxon>Rhizobiaceae</taxon>
        <taxon>Rhizobium/Agrobacterium group</taxon>
        <taxon>Rhizobium</taxon>
    </lineage>
</organism>
<gene>
    <name evidence="2" type="ORF">CUJ84_Chr003006</name>
</gene>
<feature type="compositionally biased region" description="Basic and acidic residues" evidence="1">
    <location>
        <begin position="54"/>
        <end position="65"/>
    </location>
</feature>
<protein>
    <submittedName>
        <fullName evidence="2">Uncharacterized protein</fullName>
    </submittedName>
</protein>